<organism evidence="10">
    <name type="scientific">marine metagenome</name>
    <dbReference type="NCBI Taxonomy" id="408172"/>
    <lineage>
        <taxon>unclassified sequences</taxon>
        <taxon>metagenomes</taxon>
        <taxon>ecological metagenomes</taxon>
    </lineage>
</organism>
<dbReference type="InterPro" id="IPR004506">
    <property type="entry name" value="MnmA-like"/>
</dbReference>
<dbReference type="Pfam" id="PF20258">
    <property type="entry name" value="tRNA_Me_trans_C"/>
    <property type="match status" value="1"/>
</dbReference>
<dbReference type="EMBL" id="UINC01022348">
    <property type="protein sequence ID" value="SVA91769.1"/>
    <property type="molecule type" value="Genomic_DNA"/>
</dbReference>
<keyword evidence="7" id="KW-1015">Disulfide bond</keyword>
<evidence type="ECO:0000256" key="5">
    <source>
        <dbReference type="ARBA" id="ARBA00022840"/>
    </source>
</evidence>
<name>A0A381ZRD3_9ZZZZ</name>
<dbReference type="FunFam" id="3.40.50.620:FF:000115">
    <property type="entry name" value="tRNA-specific 2-thiouridylase MnmA"/>
    <property type="match status" value="1"/>
</dbReference>
<dbReference type="NCBIfam" id="TIGR00420">
    <property type="entry name" value="trmU"/>
    <property type="match status" value="1"/>
</dbReference>
<proteinExistence type="inferred from homology"/>
<dbReference type="Pfam" id="PF20259">
    <property type="entry name" value="tRNA_Me_trans_M"/>
    <property type="match status" value="1"/>
</dbReference>
<evidence type="ECO:0000256" key="3">
    <source>
        <dbReference type="ARBA" id="ARBA00022694"/>
    </source>
</evidence>
<dbReference type="Gene3D" id="2.30.30.280">
    <property type="entry name" value="Adenine nucleotide alpha hydrolases-like domains"/>
    <property type="match status" value="1"/>
</dbReference>
<dbReference type="GO" id="GO:0002143">
    <property type="term" value="P:tRNA wobble position uridine thiolation"/>
    <property type="evidence" value="ECO:0007669"/>
    <property type="project" value="TreeGrafter"/>
</dbReference>
<dbReference type="InterPro" id="IPR046884">
    <property type="entry name" value="MnmA-like_central"/>
</dbReference>
<dbReference type="InterPro" id="IPR046885">
    <property type="entry name" value="MnmA-like_C"/>
</dbReference>
<dbReference type="NCBIfam" id="NF001138">
    <property type="entry name" value="PRK00143.1"/>
    <property type="match status" value="1"/>
</dbReference>
<keyword evidence="6" id="KW-0694">RNA-binding</keyword>
<keyword evidence="1" id="KW-0820">tRNA-binding</keyword>
<evidence type="ECO:0000256" key="7">
    <source>
        <dbReference type="ARBA" id="ARBA00023157"/>
    </source>
</evidence>
<evidence type="ECO:0000313" key="10">
    <source>
        <dbReference type="EMBL" id="SVA91769.1"/>
    </source>
</evidence>
<evidence type="ECO:0000256" key="1">
    <source>
        <dbReference type="ARBA" id="ARBA00022555"/>
    </source>
</evidence>
<keyword evidence="3" id="KW-0819">tRNA processing</keyword>
<dbReference type="PANTHER" id="PTHR11933:SF5">
    <property type="entry name" value="MITOCHONDRIAL TRNA-SPECIFIC 2-THIOURIDYLASE 1"/>
    <property type="match status" value="1"/>
</dbReference>
<keyword evidence="4" id="KW-0547">Nucleotide-binding</keyword>
<dbReference type="GO" id="GO:0005524">
    <property type="term" value="F:ATP binding"/>
    <property type="evidence" value="ECO:0007669"/>
    <property type="project" value="UniProtKB-KW"/>
</dbReference>
<evidence type="ECO:0000256" key="4">
    <source>
        <dbReference type="ARBA" id="ARBA00022741"/>
    </source>
</evidence>
<dbReference type="InterPro" id="IPR014729">
    <property type="entry name" value="Rossmann-like_a/b/a_fold"/>
</dbReference>
<keyword evidence="5" id="KW-0067">ATP-binding</keyword>
<dbReference type="Gene3D" id="2.40.30.10">
    <property type="entry name" value="Translation factors"/>
    <property type="match status" value="1"/>
</dbReference>
<accession>A0A381ZRD3</accession>
<dbReference type="Pfam" id="PF03054">
    <property type="entry name" value="tRNA_Me_trans"/>
    <property type="match status" value="1"/>
</dbReference>
<dbReference type="InterPro" id="IPR023382">
    <property type="entry name" value="MnmA-like_central_sf"/>
</dbReference>
<evidence type="ECO:0000259" key="9">
    <source>
        <dbReference type="Pfam" id="PF20259"/>
    </source>
</evidence>
<sequence length="364" mass="40717">MNSLGFDKKEHDTKVVVAMSGGVDSSVTAVMLKKEGYDVIGVTLKLYNQTNLTSSKSCCAGRDIEDAKKIAKQYDFPHFTFDYQDKFFDGVIDNFVESYANAETPVPCIQCNQTVKFRDLLSEAKKMNADALVTGHYVRREGDNENPKLFKAKDINKDQSYFLFATLKDQLNFLRFPLGKYLKSDIRKMASQFGLDVSDKPDSQDICFVTSDSYRDLINKLKPNLNIEGDIIDINGNILGKHKGIANYTIGQRKGLGIGGFNKPLYVLDIEKSKNLVVLGPEENLKINKVKLNKINWLDSSINPKNLLCHAKIRSTQKAEFGILNIEKNEGEFVFDNHLDATSPGQACVLYLGDQLLGGGWIAK</sequence>
<evidence type="ECO:0000256" key="6">
    <source>
        <dbReference type="ARBA" id="ARBA00022884"/>
    </source>
</evidence>
<dbReference type="FunFam" id="2.30.30.280:FF:000001">
    <property type="entry name" value="tRNA-specific 2-thiouridylase MnmA"/>
    <property type="match status" value="1"/>
</dbReference>
<dbReference type="SUPFAM" id="SSF52402">
    <property type="entry name" value="Adenine nucleotide alpha hydrolases-like"/>
    <property type="match status" value="1"/>
</dbReference>
<gene>
    <name evidence="10" type="ORF">METZ01_LOCUS144623</name>
</gene>
<dbReference type="AlphaFoldDB" id="A0A381ZRD3"/>
<dbReference type="GO" id="GO:0000049">
    <property type="term" value="F:tRNA binding"/>
    <property type="evidence" value="ECO:0007669"/>
    <property type="project" value="UniProtKB-KW"/>
</dbReference>
<dbReference type="HAMAP" id="MF_00144">
    <property type="entry name" value="tRNA_thiouridyl_MnmA"/>
    <property type="match status" value="1"/>
</dbReference>
<dbReference type="PANTHER" id="PTHR11933">
    <property type="entry name" value="TRNA 5-METHYLAMINOMETHYL-2-THIOURIDYLATE -METHYLTRANSFERASE"/>
    <property type="match status" value="1"/>
</dbReference>
<dbReference type="GO" id="GO:0016783">
    <property type="term" value="F:sulfurtransferase activity"/>
    <property type="evidence" value="ECO:0007669"/>
    <property type="project" value="InterPro"/>
</dbReference>
<feature type="domain" description="tRNA-specific 2-thiouridylase MnmA-like central" evidence="9">
    <location>
        <begin position="228"/>
        <end position="280"/>
    </location>
</feature>
<protein>
    <submittedName>
        <fullName evidence="10">Uncharacterized protein</fullName>
    </submittedName>
</protein>
<feature type="domain" description="tRNA-specific 2-thiouridylase MnmA-like C-terminal" evidence="8">
    <location>
        <begin position="289"/>
        <end position="362"/>
    </location>
</feature>
<evidence type="ECO:0000256" key="2">
    <source>
        <dbReference type="ARBA" id="ARBA00022679"/>
    </source>
</evidence>
<reference evidence="10" key="1">
    <citation type="submission" date="2018-05" db="EMBL/GenBank/DDBJ databases">
        <authorList>
            <person name="Lanie J.A."/>
            <person name="Ng W.-L."/>
            <person name="Kazmierczak K.M."/>
            <person name="Andrzejewski T.M."/>
            <person name="Davidsen T.M."/>
            <person name="Wayne K.J."/>
            <person name="Tettelin H."/>
            <person name="Glass J.I."/>
            <person name="Rusch D."/>
            <person name="Podicherti R."/>
            <person name="Tsui H.-C.T."/>
            <person name="Winkler M.E."/>
        </authorList>
    </citation>
    <scope>NUCLEOTIDE SEQUENCE</scope>
</reference>
<keyword evidence="2" id="KW-0808">Transferase</keyword>
<dbReference type="Gene3D" id="3.40.50.620">
    <property type="entry name" value="HUPs"/>
    <property type="match status" value="1"/>
</dbReference>
<evidence type="ECO:0000259" key="8">
    <source>
        <dbReference type="Pfam" id="PF20258"/>
    </source>
</evidence>
<dbReference type="CDD" id="cd01998">
    <property type="entry name" value="MnmA_TRMU-like"/>
    <property type="match status" value="1"/>
</dbReference>